<proteinExistence type="predicted"/>
<dbReference type="Gene3D" id="3.40.50.150">
    <property type="entry name" value="Vaccinia Virus protein VP39"/>
    <property type="match status" value="1"/>
</dbReference>
<organism evidence="4 5">
    <name type="scientific">Actinoplanes regularis</name>
    <dbReference type="NCBI Taxonomy" id="52697"/>
    <lineage>
        <taxon>Bacteria</taxon>
        <taxon>Bacillati</taxon>
        <taxon>Actinomycetota</taxon>
        <taxon>Actinomycetes</taxon>
        <taxon>Micromonosporales</taxon>
        <taxon>Micromonosporaceae</taxon>
        <taxon>Actinoplanes</taxon>
    </lineage>
</organism>
<evidence type="ECO:0000256" key="1">
    <source>
        <dbReference type="ARBA" id="ARBA00022603"/>
    </source>
</evidence>
<dbReference type="PANTHER" id="PTHR43861">
    <property type="entry name" value="TRANS-ACONITATE 2-METHYLTRANSFERASE-RELATED"/>
    <property type="match status" value="1"/>
</dbReference>
<evidence type="ECO:0000313" key="4">
    <source>
        <dbReference type="EMBL" id="SNS80773.1"/>
    </source>
</evidence>
<evidence type="ECO:0000256" key="2">
    <source>
        <dbReference type="ARBA" id="ARBA00022679"/>
    </source>
</evidence>
<dbReference type="Proteomes" id="UP000198415">
    <property type="component" value="Unassembled WGS sequence"/>
</dbReference>
<keyword evidence="2 4" id="KW-0808">Transferase</keyword>
<accession>A0A239HIW9</accession>
<dbReference type="GO" id="GO:0008168">
    <property type="term" value="F:methyltransferase activity"/>
    <property type="evidence" value="ECO:0007669"/>
    <property type="project" value="UniProtKB-KW"/>
</dbReference>
<reference evidence="4 5" key="1">
    <citation type="submission" date="2017-06" db="EMBL/GenBank/DDBJ databases">
        <authorList>
            <person name="Kim H.J."/>
            <person name="Triplett B.A."/>
        </authorList>
    </citation>
    <scope>NUCLEOTIDE SEQUENCE [LARGE SCALE GENOMIC DNA]</scope>
    <source>
        <strain evidence="4 5">DSM 43151</strain>
    </source>
</reference>
<dbReference type="RefSeq" id="WP_089298124.1">
    <property type="nucleotide sequence ID" value="NZ_BOMU01000101.1"/>
</dbReference>
<dbReference type="EMBL" id="FZNR01000024">
    <property type="protein sequence ID" value="SNS80773.1"/>
    <property type="molecule type" value="Genomic_DNA"/>
</dbReference>
<protein>
    <submittedName>
        <fullName evidence="4">Methyltransferase domain-containing protein</fullName>
    </submittedName>
</protein>
<dbReference type="Pfam" id="PF13649">
    <property type="entry name" value="Methyltransf_25"/>
    <property type="match status" value="1"/>
</dbReference>
<dbReference type="GO" id="GO:0032259">
    <property type="term" value="P:methylation"/>
    <property type="evidence" value="ECO:0007669"/>
    <property type="project" value="UniProtKB-KW"/>
</dbReference>
<gene>
    <name evidence="4" type="ORF">SAMN06264365_124109</name>
</gene>
<dbReference type="InterPro" id="IPR041698">
    <property type="entry name" value="Methyltransf_25"/>
</dbReference>
<keyword evidence="1 4" id="KW-0489">Methyltransferase</keyword>
<dbReference type="PANTHER" id="PTHR43861:SF1">
    <property type="entry name" value="TRANS-ACONITATE 2-METHYLTRANSFERASE"/>
    <property type="match status" value="1"/>
</dbReference>
<evidence type="ECO:0000259" key="3">
    <source>
        <dbReference type="Pfam" id="PF13649"/>
    </source>
</evidence>
<dbReference type="InterPro" id="IPR029063">
    <property type="entry name" value="SAM-dependent_MTases_sf"/>
</dbReference>
<feature type="domain" description="Methyltransferase" evidence="3">
    <location>
        <begin position="52"/>
        <end position="148"/>
    </location>
</feature>
<sequence>MADIATLRARNADFWARMAPGWVNQADRHDEIARPLGAVAIDWLRPQPGERVLDVGCGCGGTTAEIARAVAPSGSAVGLDLAEAMVATARDRFTGPGGAGPQFVAGDIETLDAVPGAPFDAVYSRMTLMLLADPVAGLATVRRSMRAGARLAATVFRDGRANPWLPAAMLGAAAHLGPLPPLPIGDEPGPFAFADATRVTRVLTAAGFADIGIHPYDVALNAPDDPEAVTEWLIEIGPAGAAYRDAEPTIQGQARAGSARLLERFRTAGTGYRLPTGLWLITAYSDGNRTP</sequence>
<name>A0A239HIW9_9ACTN</name>
<evidence type="ECO:0000313" key="5">
    <source>
        <dbReference type="Proteomes" id="UP000198415"/>
    </source>
</evidence>
<dbReference type="AlphaFoldDB" id="A0A239HIW9"/>
<keyword evidence="5" id="KW-1185">Reference proteome</keyword>
<dbReference type="OrthoDB" id="9777638at2"/>
<dbReference type="SUPFAM" id="SSF53335">
    <property type="entry name" value="S-adenosyl-L-methionine-dependent methyltransferases"/>
    <property type="match status" value="1"/>
</dbReference>
<dbReference type="CDD" id="cd02440">
    <property type="entry name" value="AdoMet_MTases"/>
    <property type="match status" value="1"/>
</dbReference>